<dbReference type="Pfam" id="PF02469">
    <property type="entry name" value="Fasciclin"/>
    <property type="match status" value="2"/>
</dbReference>
<dbReference type="InterPro" id="IPR050904">
    <property type="entry name" value="Adhesion/Biosynth-related"/>
</dbReference>
<evidence type="ECO:0000256" key="2">
    <source>
        <dbReference type="SAM" id="SignalP"/>
    </source>
</evidence>
<gene>
    <name evidence="4" type="ORF">ALECFALPRED_003584</name>
</gene>
<dbReference type="PANTHER" id="PTHR10900:SF125">
    <property type="entry name" value="FAS1 DOMAIN-CONTAINING PROTEIN YLR001C"/>
    <property type="match status" value="1"/>
</dbReference>
<dbReference type="Gene3D" id="2.30.180.10">
    <property type="entry name" value="FAS1 domain"/>
    <property type="match status" value="2"/>
</dbReference>
<dbReference type="OrthoDB" id="7700931at2759"/>
<comment type="caution">
    <text evidence="4">The sequence shown here is derived from an EMBL/GenBank/DDBJ whole genome shotgun (WGS) entry which is preliminary data.</text>
</comment>
<feature type="signal peptide" evidence="2">
    <location>
        <begin position="1"/>
        <end position="15"/>
    </location>
</feature>
<name>A0A8H3FKV4_9LECA</name>
<sequence length="485" mass="53522">MKLIHILPLAALSTAFVVPDEQVMSQVAIESDRSPEIFLENIPSSTDEAIKQVQDSFTKLIDTSKNAFDHAIEYATEGEQEVSDKAYETAYHVSSWLDSAADRVLEPGEDVAPFADDDEEHHGGKGRRGRKGRKGHHGHCKKPNLTVYELISKSKYTTKLAALIDEYEDVVELLNGTAANYTVFAPTDKAFEKIPKHAPKPSKEELKKILLYHVSEDFYPAGKVLVTHTVPTLLSVDTLGIGPQRLATEISLKGLTVNFYSRIVAIDIFGTNGVIHGVSSLLIPPPKTASIIQFLPGEFSTLELGLTKTGLLPAIADTSNHIGGTVFAPSNFAFQKLGPRINGFLFSNYGQKYLKALLEYHIVVNQTLYSDAYYKFESLDNVMEKGGIPKGLFHIDLKTLLDDKSLSVDVARYGRYINMKINAFSTVTVEDGIASDGVIHVVGNVLIPPKAVDRKVKHWDGEEMTVEELKERLEPLMGDAKPQEL</sequence>
<dbReference type="PANTHER" id="PTHR10900">
    <property type="entry name" value="PERIOSTIN-RELATED"/>
    <property type="match status" value="1"/>
</dbReference>
<proteinExistence type="predicted"/>
<dbReference type="InterPro" id="IPR000782">
    <property type="entry name" value="FAS1_domain"/>
</dbReference>
<protein>
    <recommendedName>
        <fullName evidence="3">FAS1 domain-containing protein</fullName>
    </recommendedName>
</protein>
<evidence type="ECO:0000259" key="3">
    <source>
        <dbReference type="PROSITE" id="PS50213"/>
    </source>
</evidence>
<evidence type="ECO:0000256" key="1">
    <source>
        <dbReference type="SAM" id="MobiDB-lite"/>
    </source>
</evidence>
<evidence type="ECO:0000313" key="4">
    <source>
        <dbReference type="EMBL" id="CAF9926937.1"/>
    </source>
</evidence>
<feature type="compositionally biased region" description="Basic residues" evidence="1">
    <location>
        <begin position="124"/>
        <end position="140"/>
    </location>
</feature>
<feature type="chain" id="PRO_5034601551" description="FAS1 domain-containing protein" evidence="2">
    <location>
        <begin position="16"/>
        <end position="485"/>
    </location>
</feature>
<dbReference type="SUPFAM" id="SSF82153">
    <property type="entry name" value="FAS1 domain"/>
    <property type="match status" value="2"/>
</dbReference>
<dbReference type="Proteomes" id="UP000664203">
    <property type="component" value="Unassembled WGS sequence"/>
</dbReference>
<evidence type="ECO:0000313" key="5">
    <source>
        <dbReference type="Proteomes" id="UP000664203"/>
    </source>
</evidence>
<feature type="region of interest" description="Disordered" evidence="1">
    <location>
        <begin position="111"/>
        <end position="140"/>
    </location>
</feature>
<dbReference type="InterPro" id="IPR036378">
    <property type="entry name" value="FAS1_dom_sf"/>
</dbReference>
<feature type="domain" description="FAS1" evidence="3">
    <location>
        <begin position="144"/>
        <end position="282"/>
    </location>
</feature>
<organism evidence="4 5">
    <name type="scientific">Alectoria fallacina</name>
    <dbReference type="NCBI Taxonomy" id="1903189"/>
    <lineage>
        <taxon>Eukaryota</taxon>
        <taxon>Fungi</taxon>
        <taxon>Dikarya</taxon>
        <taxon>Ascomycota</taxon>
        <taxon>Pezizomycotina</taxon>
        <taxon>Lecanoromycetes</taxon>
        <taxon>OSLEUM clade</taxon>
        <taxon>Lecanoromycetidae</taxon>
        <taxon>Lecanorales</taxon>
        <taxon>Lecanorineae</taxon>
        <taxon>Parmeliaceae</taxon>
        <taxon>Alectoria</taxon>
    </lineage>
</organism>
<dbReference type="PROSITE" id="PS50213">
    <property type="entry name" value="FAS1"/>
    <property type="match status" value="2"/>
</dbReference>
<dbReference type="AlphaFoldDB" id="A0A8H3FKV4"/>
<accession>A0A8H3FKV4</accession>
<feature type="domain" description="FAS1" evidence="3">
    <location>
        <begin position="286"/>
        <end position="446"/>
    </location>
</feature>
<keyword evidence="5" id="KW-1185">Reference proteome</keyword>
<dbReference type="EMBL" id="CAJPDR010000221">
    <property type="protein sequence ID" value="CAF9926937.1"/>
    <property type="molecule type" value="Genomic_DNA"/>
</dbReference>
<reference evidence="4" key="1">
    <citation type="submission" date="2021-03" db="EMBL/GenBank/DDBJ databases">
        <authorList>
            <person name="Tagirdzhanova G."/>
        </authorList>
    </citation>
    <scope>NUCLEOTIDE SEQUENCE</scope>
</reference>
<dbReference type="SMART" id="SM00554">
    <property type="entry name" value="FAS1"/>
    <property type="match status" value="2"/>
</dbReference>
<keyword evidence="2" id="KW-0732">Signal</keyword>